<evidence type="ECO:0000313" key="5">
    <source>
        <dbReference type="Proteomes" id="UP001154111"/>
    </source>
</evidence>
<accession>A0AAU9VJ04</accession>
<evidence type="ECO:0000256" key="1">
    <source>
        <dbReference type="SAM" id="Phobius"/>
    </source>
</evidence>
<dbReference type="EMBL" id="OW659477">
    <property type="protein sequence ID" value="CAH2762422.1"/>
    <property type="molecule type" value="Genomic_DNA"/>
</dbReference>
<dbReference type="Proteomes" id="UP001154095">
    <property type="component" value="Chromosome"/>
</dbReference>
<keyword evidence="1" id="KW-0472">Membrane</keyword>
<keyword evidence="1" id="KW-0812">Transmembrane</keyword>
<evidence type="ECO:0008006" key="6">
    <source>
        <dbReference type="Google" id="ProtNLM"/>
    </source>
</evidence>
<gene>
    <name evidence="3" type="ORF">ERYAMS2_01194</name>
    <name evidence="2" type="ORF">ERYAMS_00900</name>
</gene>
<dbReference type="AlphaFoldDB" id="A0AAU9VJ04"/>
<dbReference type="Proteomes" id="UP001154111">
    <property type="component" value="Chromosome"/>
</dbReference>
<dbReference type="GeneID" id="41396368"/>
<evidence type="ECO:0000313" key="3">
    <source>
        <dbReference type="EMBL" id="CAH2762422.1"/>
    </source>
</evidence>
<name>A0AAU9VJ04_9FIRM</name>
<dbReference type="EMBL" id="OW659496">
    <property type="protein sequence ID" value="CAH2762392.1"/>
    <property type="molecule type" value="Genomic_DNA"/>
</dbReference>
<keyword evidence="4" id="KW-1185">Reference proteome</keyword>
<dbReference type="RefSeq" id="WP_003773572.1">
    <property type="nucleotide sequence ID" value="NZ_OW659477.1"/>
</dbReference>
<proteinExistence type="predicted"/>
<evidence type="ECO:0000313" key="2">
    <source>
        <dbReference type="EMBL" id="CAH2762392.1"/>
    </source>
</evidence>
<organism evidence="3 5">
    <name type="scientific">Erysipelothrix amsterdamensis</name>
    <dbReference type="NCBI Taxonomy" id="2929157"/>
    <lineage>
        <taxon>Bacteria</taxon>
        <taxon>Bacillati</taxon>
        <taxon>Bacillota</taxon>
        <taxon>Erysipelotrichia</taxon>
        <taxon>Erysipelotrichales</taxon>
        <taxon>Erysipelotrichaceae</taxon>
        <taxon>Erysipelothrix</taxon>
    </lineage>
</organism>
<keyword evidence="1" id="KW-1133">Transmembrane helix</keyword>
<sequence length="162" mass="18522">MVNFKNEEDGNILIMFAFILMFLLGFVALSTDVVLAMNKKDKLTEVAYLVREARLDITEEMLHSQQGQQIALDNAHEILKRNGIDPSQFELVWNEQRGMSPNGNYMISLTGTIILRDVYKTTTLKALGIDEFPIKVELPVWQNFTDQQPIWDGRTPTINGVY</sequence>
<protein>
    <recommendedName>
        <fullName evidence="6">Flp pilus-assembly TadG-like N-terminal domain-containing protein</fullName>
    </recommendedName>
</protein>
<evidence type="ECO:0000313" key="4">
    <source>
        <dbReference type="Proteomes" id="UP001154095"/>
    </source>
</evidence>
<reference evidence="3" key="1">
    <citation type="submission" date="2022-04" db="EMBL/GenBank/DDBJ databases">
        <authorList>
            <person name="Forde T."/>
        </authorList>
    </citation>
    <scope>NUCLEOTIDE SEQUENCE</scope>
    <source>
        <strain evidence="3">A18Y016a</strain>
        <strain evidence="2">A18Y020d</strain>
    </source>
</reference>
<feature type="transmembrane region" description="Helical" evidence="1">
    <location>
        <begin position="12"/>
        <end position="35"/>
    </location>
</feature>